<dbReference type="NCBIfam" id="TIGR02532">
    <property type="entry name" value="IV_pilin_GFxxxE"/>
    <property type="match status" value="1"/>
</dbReference>
<sequence length="168" mass="18856">MKKAFSLIELIFVMVIIGILAATGVYYFKPNILQRDVDYVLGKIKEARFKGIGYNKFEFNGSYISDPVGCIKLTKDALNNDNTKDETQKYKINDLTTINVSDNVKILCFDYLGRPHSDKNESDGDDNNETRLDTLLHSPLEINVTYNGDSRIILVLPMSGFATVASCN</sequence>
<dbReference type="STRING" id="223786.SAMN05216234_12414"/>
<dbReference type="EMBL" id="FOXB01000024">
    <property type="protein sequence ID" value="SFP52738.1"/>
    <property type="molecule type" value="Genomic_DNA"/>
</dbReference>
<evidence type="ECO:0000313" key="2">
    <source>
        <dbReference type="EMBL" id="SFP52738.1"/>
    </source>
</evidence>
<dbReference type="OrthoDB" id="5368628at2"/>
<organism evidence="2 3">
    <name type="scientific">Hydrogenimonas thermophila</name>
    <dbReference type="NCBI Taxonomy" id="223786"/>
    <lineage>
        <taxon>Bacteria</taxon>
        <taxon>Pseudomonadati</taxon>
        <taxon>Campylobacterota</taxon>
        <taxon>Epsilonproteobacteria</taxon>
        <taxon>Campylobacterales</taxon>
        <taxon>Hydrogenimonadaceae</taxon>
        <taxon>Hydrogenimonas</taxon>
    </lineage>
</organism>
<accession>A0A1I5R2I6</accession>
<dbReference type="InterPro" id="IPR045584">
    <property type="entry name" value="Pilin-like"/>
</dbReference>
<dbReference type="AlphaFoldDB" id="A0A1I5R2I6"/>
<dbReference type="Pfam" id="PF07963">
    <property type="entry name" value="N_methyl"/>
    <property type="match status" value="1"/>
</dbReference>
<dbReference type="Gene3D" id="3.30.700.10">
    <property type="entry name" value="Glycoprotein, Type 4 Pilin"/>
    <property type="match status" value="1"/>
</dbReference>
<dbReference type="Proteomes" id="UP000199227">
    <property type="component" value="Unassembled WGS sequence"/>
</dbReference>
<keyword evidence="1" id="KW-0472">Membrane</keyword>
<name>A0A1I5R2I6_9BACT</name>
<proteinExistence type="predicted"/>
<dbReference type="InterPro" id="IPR012902">
    <property type="entry name" value="N_methyl_site"/>
</dbReference>
<evidence type="ECO:0000313" key="3">
    <source>
        <dbReference type="Proteomes" id="UP000199227"/>
    </source>
</evidence>
<keyword evidence="3" id="KW-1185">Reference proteome</keyword>
<keyword evidence="1" id="KW-1133">Transmembrane helix</keyword>
<protein>
    <submittedName>
        <fullName evidence="2">Prepilin-type N-terminal cleavage/methylation domain-containing protein</fullName>
    </submittedName>
</protein>
<reference evidence="2 3" key="1">
    <citation type="submission" date="2016-10" db="EMBL/GenBank/DDBJ databases">
        <authorList>
            <person name="de Groot N.N."/>
        </authorList>
    </citation>
    <scope>NUCLEOTIDE SEQUENCE [LARGE SCALE GENOMIC DNA]</scope>
    <source>
        <strain evidence="2 3">EP1-55-1</strain>
    </source>
</reference>
<gene>
    <name evidence="2" type="ORF">SAMN05216234_12414</name>
</gene>
<dbReference type="SUPFAM" id="SSF54523">
    <property type="entry name" value="Pili subunits"/>
    <property type="match status" value="1"/>
</dbReference>
<evidence type="ECO:0000256" key="1">
    <source>
        <dbReference type="SAM" id="Phobius"/>
    </source>
</evidence>
<feature type="transmembrane region" description="Helical" evidence="1">
    <location>
        <begin position="7"/>
        <end position="28"/>
    </location>
</feature>
<keyword evidence="1" id="KW-0812">Transmembrane</keyword>
<dbReference type="RefSeq" id="WP_092912790.1">
    <property type="nucleotide sequence ID" value="NZ_CP136592.1"/>
</dbReference>